<comment type="caution">
    <text evidence="1">The sequence shown here is derived from an EMBL/GenBank/DDBJ whole genome shotgun (WGS) entry which is preliminary data.</text>
</comment>
<name>A0A9X9EUF3_9BACI</name>
<dbReference type="EMBL" id="SZNT01000010">
    <property type="protein sequence ID" value="TKH15783.1"/>
    <property type="molecule type" value="Genomic_DNA"/>
</dbReference>
<evidence type="ECO:0000313" key="2">
    <source>
        <dbReference type="Proteomes" id="UP000309170"/>
    </source>
</evidence>
<protein>
    <submittedName>
        <fullName evidence="1">tRNA-Val4</fullName>
    </submittedName>
</protein>
<organism evidence="1 2">
    <name type="scientific">Peribacillus simplex</name>
    <dbReference type="NCBI Taxonomy" id="1478"/>
    <lineage>
        <taxon>Bacteria</taxon>
        <taxon>Bacillati</taxon>
        <taxon>Bacillota</taxon>
        <taxon>Bacilli</taxon>
        <taxon>Bacillales</taxon>
        <taxon>Bacillaceae</taxon>
        <taxon>Peribacillus</taxon>
    </lineage>
</organism>
<accession>A0A9X9EUF3</accession>
<evidence type="ECO:0000313" key="1">
    <source>
        <dbReference type="EMBL" id="TKH15783.1"/>
    </source>
</evidence>
<sequence length="111" mass="13221">MKYSYEFKKDPFGDLGIILPEEICLFSDFIENITTVEQVDEYIEYIEKVLNGTYEDFEIELNATSVLIKKDVTIVGNFYRIEEPHENTIETKQFIELLLVWRDKIPEIFKE</sequence>
<dbReference type="RefSeq" id="WP_137023068.1">
    <property type="nucleotide sequence ID" value="NZ_SZNT01000010.1"/>
</dbReference>
<dbReference type="Proteomes" id="UP000309170">
    <property type="component" value="Unassembled WGS sequence"/>
</dbReference>
<dbReference type="AlphaFoldDB" id="A0A9X9EUF3"/>
<proteinExistence type="predicted"/>
<gene>
    <name evidence="1" type="ORF">FC678_01375</name>
</gene>
<reference evidence="1 2" key="1">
    <citation type="journal article" date="2019" name="Environ. Microbiol.">
        <title>An active ?-lactamase is a part of an orchestrated cell wall stress resistance network of Bacillus subtilis and related rhizosphere species.</title>
        <authorList>
            <person name="Bucher T."/>
            <person name="Keren-Paz A."/>
            <person name="Hausser J."/>
            <person name="Olender T."/>
            <person name="Cytryn E."/>
            <person name="Kolodkin-Gal I."/>
        </authorList>
    </citation>
    <scope>NUCLEOTIDE SEQUENCE [LARGE SCALE GENOMIC DNA]</scope>
    <source>
        <strain evidence="1 2">I4</strain>
    </source>
</reference>